<feature type="domain" description="F-box" evidence="1">
    <location>
        <begin position="10"/>
        <end position="60"/>
    </location>
</feature>
<dbReference type="SUPFAM" id="SSF81383">
    <property type="entry name" value="F-box domain"/>
    <property type="match status" value="1"/>
</dbReference>
<dbReference type="AlphaFoldDB" id="A0A3B6NW56"/>
<dbReference type="Gene3D" id="1.20.1280.50">
    <property type="match status" value="1"/>
</dbReference>
<reference evidence="2" key="1">
    <citation type="submission" date="2018-08" db="EMBL/GenBank/DDBJ databases">
        <authorList>
            <person name="Rossello M."/>
        </authorList>
    </citation>
    <scope>NUCLEOTIDE SEQUENCE [LARGE SCALE GENOMIC DNA]</scope>
    <source>
        <strain evidence="2">cv. Chinese Spring</strain>
    </source>
</reference>
<dbReference type="Gramene" id="TraesLDM6A03G03403570.1">
    <property type="protein sequence ID" value="TraesLDM6A03G03403570.1"/>
    <property type="gene ID" value="TraesLDM6A03G03403570"/>
</dbReference>
<dbReference type="Gene3D" id="3.80.10.10">
    <property type="entry name" value="Ribonuclease Inhibitor"/>
    <property type="match status" value="1"/>
</dbReference>
<dbReference type="InterPro" id="IPR001810">
    <property type="entry name" value="F-box_dom"/>
</dbReference>
<evidence type="ECO:0000313" key="3">
    <source>
        <dbReference type="Proteomes" id="UP000019116"/>
    </source>
</evidence>
<evidence type="ECO:0000313" key="2">
    <source>
        <dbReference type="EnsemblPlants" id="TraesCS6A02G370200.1"/>
    </source>
</evidence>
<dbReference type="InterPro" id="IPR053197">
    <property type="entry name" value="F-box_SCFL_complex_component"/>
</dbReference>
<dbReference type="InterPro" id="IPR036047">
    <property type="entry name" value="F-box-like_dom_sf"/>
</dbReference>
<name>A0A3B6NW56_WHEAT</name>
<protein>
    <recommendedName>
        <fullName evidence="1">F-box domain-containing protein</fullName>
    </recommendedName>
</protein>
<sequence length="420" mass="47453">MHTVASGSGEDPFRVLPDELLRHVLSFLPADDALQTCVLDTRWHDLWRRATSLILFFDKRSSACSCERFEQLAKLVTNLSGHSPLVKCEINVYPGDPPEAFTNTTKLLIDYVLACQTEELTLSPVDVEDIDGLDPPIFDVPLISQHLKTIDLHWVCLEFPGLDFSGCPVLEDLKLRHCNVYVQKISSKSLKRLCITDFCVVPLDFRIRICAPDLVSLQVDDFDGVTPFLEDMPSLVTAYVGLDRACHDWCEDMRLKGCGLYDCGCHTYPEEGGVLLNGLSNAVNLELIAVRQVFIYTWDLEWCPTFFNLKTLLLNEWFTAIDLVCILQHSPLLEMLTLQLGGIKSLTRARGAQKPIEQSFMCAHLKIVNIECDEVDEDIRKILKILWACGILRDRISIKAPSSPSYFFSFQKDPQAVIPL</sequence>
<dbReference type="PANTHER" id="PTHR34223">
    <property type="entry name" value="OS11G0201299 PROTEIN"/>
    <property type="match status" value="1"/>
</dbReference>
<dbReference type="PANTHER" id="PTHR34223:SF59">
    <property type="entry name" value="F-BOX DOMAIN-CONTAINING PROTEIN"/>
    <property type="match status" value="1"/>
</dbReference>
<keyword evidence="3" id="KW-1185">Reference proteome</keyword>
<organism evidence="2">
    <name type="scientific">Triticum aestivum</name>
    <name type="common">Wheat</name>
    <dbReference type="NCBI Taxonomy" id="4565"/>
    <lineage>
        <taxon>Eukaryota</taxon>
        <taxon>Viridiplantae</taxon>
        <taxon>Streptophyta</taxon>
        <taxon>Embryophyta</taxon>
        <taxon>Tracheophyta</taxon>
        <taxon>Spermatophyta</taxon>
        <taxon>Magnoliopsida</taxon>
        <taxon>Liliopsida</taxon>
        <taxon>Poales</taxon>
        <taxon>Poaceae</taxon>
        <taxon>BOP clade</taxon>
        <taxon>Pooideae</taxon>
        <taxon>Triticodae</taxon>
        <taxon>Triticeae</taxon>
        <taxon>Triticinae</taxon>
        <taxon>Triticum</taxon>
    </lineage>
</organism>
<evidence type="ECO:0000259" key="1">
    <source>
        <dbReference type="PROSITE" id="PS50181"/>
    </source>
</evidence>
<dbReference type="Gramene" id="TraesNOR6A03G03434150.1">
    <property type="protein sequence ID" value="TraesNOR6A03G03434150.1"/>
    <property type="gene ID" value="TraesNOR6A03G03434150"/>
</dbReference>
<dbReference type="Gramene" id="TraesNOR6A03G03434150.2">
    <property type="protein sequence ID" value="TraesNOR6A03G03434150.2"/>
    <property type="gene ID" value="TraesNOR6A03G03434150"/>
</dbReference>
<dbReference type="Proteomes" id="UP000019116">
    <property type="component" value="Chromosome 6A"/>
</dbReference>
<dbReference type="Gramene" id="TraesCS6A03G0940300.1">
    <property type="protein sequence ID" value="TraesCS6A03G0940300.1.CDS"/>
    <property type="gene ID" value="TraesCS6A03G0940300"/>
</dbReference>
<gene>
    <name evidence="2" type="primary">LOC123128845</name>
</gene>
<dbReference type="OMA" id="FRIRICA"/>
<dbReference type="GeneID" id="123128845"/>
<accession>A0A3B6NW56</accession>
<dbReference type="InterPro" id="IPR053781">
    <property type="entry name" value="F-box_AtFBL13-like"/>
</dbReference>
<dbReference type="EnsemblPlants" id="TraesCS6A02G370200.1">
    <property type="protein sequence ID" value="TraesCS6A02G370200.1"/>
    <property type="gene ID" value="TraesCS6A02G370200"/>
</dbReference>
<dbReference type="PROSITE" id="PS50181">
    <property type="entry name" value="FBOX"/>
    <property type="match status" value="1"/>
</dbReference>
<dbReference type="OrthoDB" id="690020at2759"/>
<dbReference type="CDD" id="cd22160">
    <property type="entry name" value="F-box_AtFBL13-like"/>
    <property type="match status" value="1"/>
</dbReference>
<proteinExistence type="predicted"/>
<reference evidence="2" key="2">
    <citation type="submission" date="2018-10" db="UniProtKB">
        <authorList>
            <consortium name="EnsemblPlants"/>
        </authorList>
    </citation>
    <scope>IDENTIFICATION</scope>
</reference>
<dbReference type="InterPro" id="IPR032675">
    <property type="entry name" value="LRR_dom_sf"/>
</dbReference>
<dbReference type="Gramene" id="TraesCS6A02G370200.1">
    <property type="protein sequence ID" value="TraesCS6A02G370200.1"/>
    <property type="gene ID" value="TraesCS6A02G370200"/>
</dbReference>
<dbReference type="RefSeq" id="XP_044404882.1">
    <property type="nucleotide sequence ID" value="XM_044548947.1"/>
</dbReference>
<dbReference type="SUPFAM" id="SSF52047">
    <property type="entry name" value="RNI-like"/>
    <property type="match status" value="1"/>
</dbReference>